<feature type="region of interest" description="Disordered" evidence="1">
    <location>
        <begin position="184"/>
        <end position="211"/>
    </location>
</feature>
<gene>
    <name evidence="2" type="ORF">WJX84_008736</name>
</gene>
<reference evidence="2 3" key="1">
    <citation type="journal article" date="2024" name="Nat. Commun.">
        <title>Phylogenomics reveals the evolutionary origins of lichenization in chlorophyte algae.</title>
        <authorList>
            <person name="Puginier C."/>
            <person name="Libourel C."/>
            <person name="Otte J."/>
            <person name="Skaloud P."/>
            <person name="Haon M."/>
            <person name="Grisel S."/>
            <person name="Petersen M."/>
            <person name="Berrin J.G."/>
            <person name="Delaux P.M."/>
            <person name="Dal Grande F."/>
            <person name="Keller J."/>
        </authorList>
    </citation>
    <scope>NUCLEOTIDE SEQUENCE [LARGE SCALE GENOMIC DNA]</scope>
    <source>
        <strain evidence="2 3">SAG 2523</strain>
    </source>
</reference>
<evidence type="ECO:0000313" key="3">
    <source>
        <dbReference type="Proteomes" id="UP001485043"/>
    </source>
</evidence>
<dbReference type="EMBL" id="JALJOV010000258">
    <property type="protein sequence ID" value="KAK9865346.1"/>
    <property type="molecule type" value="Genomic_DNA"/>
</dbReference>
<accession>A0AAW1T6I0</accession>
<evidence type="ECO:0000256" key="1">
    <source>
        <dbReference type="SAM" id="MobiDB-lite"/>
    </source>
</evidence>
<name>A0AAW1T6I0_9CHLO</name>
<dbReference type="Proteomes" id="UP001485043">
    <property type="component" value="Unassembled WGS sequence"/>
</dbReference>
<evidence type="ECO:0000313" key="2">
    <source>
        <dbReference type="EMBL" id="KAK9865346.1"/>
    </source>
</evidence>
<organism evidence="2 3">
    <name type="scientific">Apatococcus fuscideae</name>
    <dbReference type="NCBI Taxonomy" id="2026836"/>
    <lineage>
        <taxon>Eukaryota</taxon>
        <taxon>Viridiplantae</taxon>
        <taxon>Chlorophyta</taxon>
        <taxon>core chlorophytes</taxon>
        <taxon>Trebouxiophyceae</taxon>
        <taxon>Chlorellales</taxon>
        <taxon>Chlorellaceae</taxon>
        <taxon>Apatococcus</taxon>
    </lineage>
</organism>
<comment type="caution">
    <text evidence="2">The sequence shown here is derived from an EMBL/GenBank/DDBJ whole genome shotgun (WGS) entry which is preliminary data.</text>
</comment>
<keyword evidence="3" id="KW-1185">Reference proteome</keyword>
<sequence length="256" mass="26934">MEASGIANQGTPHSFLNHYNFSQAFGSGDIQELLQEEDIQKDPAMAAAKALSDGVHEMGRRGMTASHGGVLLHPHPAEREHPASVTRPRIDYSPYQQQSYMHGGSLGGQAGGGHGYMRTSQNSLQPGYSHGLGYAGQGWGGPTQGGPTRTAEMQAGDLGLGAPSPRGYLPPSTQAYLSSTVVSVPNSGGPSGQAHSPQSTPRAAAYAPRGHHTPETRFLQLSSPGTEAPIVIVDMQTPYHVAVSQRISHMTLPDSH</sequence>
<protein>
    <submittedName>
        <fullName evidence="2">Uncharacterized protein</fullName>
    </submittedName>
</protein>
<dbReference type="AlphaFoldDB" id="A0AAW1T6I0"/>
<feature type="compositionally biased region" description="Polar residues" evidence="1">
    <location>
        <begin position="184"/>
        <end position="201"/>
    </location>
</feature>
<proteinExistence type="predicted"/>